<dbReference type="RefSeq" id="WP_249294990.1">
    <property type="nucleotide sequence ID" value="NZ_JACRSV010000002.1"/>
</dbReference>
<dbReference type="Gene3D" id="3.40.50.12780">
    <property type="entry name" value="N-terminal domain of ligase-like"/>
    <property type="match status" value="1"/>
</dbReference>
<organism evidence="5 6">
    <name type="scientific">Fumia xinanensis</name>
    <dbReference type="NCBI Taxonomy" id="2763659"/>
    <lineage>
        <taxon>Bacteria</taxon>
        <taxon>Bacillati</taxon>
        <taxon>Bacillota</taxon>
        <taxon>Clostridia</taxon>
        <taxon>Eubacteriales</taxon>
        <taxon>Oscillospiraceae</taxon>
        <taxon>Fumia</taxon>
    </lineage>
</organism>
<dbReference type="EMBL" id="JACRSV010000002">
    <property type="protein sequence ID" value="MBC8560027.1"/>
    <property type="molecule type" value="Genomic_DNA"/>
</dbReference>
<evidence type="ECO:0000313" key="6">
    <source>
        <dbReference type="Proteomes" id="UP000610760"/>
    </source>
</evidence>
<evidence type="ECO:0000313" key="5">
    <source>
        <dbReference type="EMBL" id="MBC8560027.1"/>
    </source>
</evidence>
<evidence type="ECO:0000256" key="2">
    <source>
        <dbReference type="ARBA" id="ARBA00022840"/>
    </source>
</evidence>
<evidence type="ECO:0000256" key="3">
    <source>
        <dbReference type="ARBA" id="ARBA00024484"/>
    </source>
</evidence>
<dbReference type="GO" id="GO:0004467">
    <property type="term" value="F:long-chain fatty acid-CoA ligase activity"/>
    <property type="evidence" value="ECO:0007669"/>
    <property type="project" value="UniProtKB-EC"/>
</dbReference>
<dbReference type="InterPro" id="IPR045851">
    <property type="entry name" value="AMP-bd_C_sf"/>
</dbReference>
<dbReference type="InterPro" id="IPR042099">
    <property type="entry name" value="ANL_N_sf"/>
</dbReference>
<dbReference type="Pfam" id="PF00501">
    <property type="entry name" value="AMP-binding"/>
    <property type="match status" value="1"/>
</dbReference>
<dbReference type="GO" id="GO:0005524">
    <property type="term" value="F:ATP binding"/>
    <property type="evidence" value="ECO:0007669"/>
    <property type="project" value="UniProtKB-KW"/>
</dbReference>
<dbReference type="PANTHER" id="PTHR43272">
    <property type="entry name" value="LONG-CHAIN-FATTY-ACID--COA LIGASE"/>
    <property type="match status" value="1"/>
</dbReference>
<reference evidence="5" key="1">
    <citation type="submission" date="2020-08" db="EMBL/GenBank/DDBJ databases">
        <title>Genome public.</title>
        <authorList>
            <person name="Liu C."/>
            <person name="Sun Q."/>
        </authorList>
    </citation>
    <scope>NUCLEOTIDE SEQUENCE</scope>
    <source>
        <strain evidence="5">NSJ-33</strain>
    </source>
</reference>
<feature type="domain" description="AMP-dependent synthetase/ligase" evidence="4">
    <location>
        <begin position="20"/>
        <end position="404"/>
    </location>
</feature>
<dbReference type="PANTHER" id="PTHR43272:SF33">
    <property type="entry name" value="AMP-BINDING DOMAIN-CONTAINING PROTEIN-RELATED"/>
    <property type="match status" value="1"/>
</dbReference>
<dbReference type="GO" id="GO:0016020">
    <property type="term" value="C:membrane"/>
    <property type="evidence" value="ECO:0007669"/>
    <property type="project" value="TreeGrafter"/>
</dbReference>
<keyword evidence="1" id="KW-0547">Nucleotide-binding</keyword>
<dbReference type="Gene3D" id="3.30.300.30">
    <property type="match status" value="1"/>
</dbReference>
<dbReference type="SUPFAM" id="SSF56801">
    <property type="entry name" value="Acetyl-CoA synthetase-like"/>
    <property type="match status" value="1"/>
</dbReference>
<gene>
    <name evidence="5" type="ORF">H8710_08110</name>
</gene>
<proteinExistence type="predicted"/>
<dbReference type="InterPro" id="IPR020845">
    <property type="entry name" value="AMP-binding_CS"/>
</dbReference>
<accession>A0A926I7M7</accession>
<dbReference type="InterPro" id="IPR000873">
    <property type="entry name" value="AMP-dep_synth/lig_dom"/>
</dbReference>
<dbReference type="Proteomes" id="UP000610760">
    <property type="component" value="Unassembled WGS sequence"/>
</dbReference>
<evidence type="ECO:0000256" key="1">
    <source>
        <dbReference type="ARBA" id="ARBA00022741"/>
    </source>
</evidence>
<dbReference type="PROSITE" id="PS00455">
    <property type="entry name" value="AMP_BINDING"/>
    <property type="match status" value="1"/>
</dbReference>
<keyword evidence="6" id="KW-1185">Reference proteome</keyword>
<evidence type="ECO:0000259" key="4">
    <source>
        <dbReference type="Pfam" id="PF00501"/>
    </source>
</evidence>
<dbReference type="Pfam" id="PF23562">
    <property type="entry name" value="AMP-binding_C_3"/>
    <property type="match status" value="1"/>
</dbReference>
<sequence length="548" mass="60534">MKNIPAKETKYYDHFRAFLEGAAANFSERPAVTTYSRGKESTHSFKELKDDAFAFGKALCAHNLQGKHIAIVGENSYEWLTAYMGIAAAGGVCVCIDIEHADETIAEMIKEADAEAIVTSKSLENLCKAVKDQDERIQSLIVIGSAGEDGFNAFVRSAAGDEAASKAFEGVEINPKQTASIVFTSGTTSMAKPVMLSHRSTLWNAADSLTILSSGERVFNALPLYHTYGLTCAVVCPLIRGLHVGLTCDLKRMLQELSAFVPHTIVAVPLIIEQLHKLAWSLIIKAEKKEKVVRLMKLETVLRRPHTLLKKEVAEAFRGSCLENLSVILSGGAHLPLTEARHLLHMGITVLQGYGITECAPSISCNRNEDFDLSSVGLILPHYEVKIKDGEILVRGEPLMNGYYKNPALTEESFDGDWFKTGDLGIVDKRGHLFITGRKKNLIVMKNGKKVSAEEMEEEIRKMPLVKDVVAYGAKSGASADDVKIAISVYPDPKLSEQMTSYEILEQVQGFVDQLNQRLPTYKQIQMVNIRETDFDRTSAHKIKRQSI</sequence>
<comment type="catalytic activity">
    <reaction evidence="3">
        <text>a long-chain fatty acid + ATP + CoA = a long-chain fatty acyl-CoA + AMP + diphosphate</text>
        <dbReference type="Rhea" id="RHEA:15421"/>
        <dbReference type="ChEBI" id="CHEBI:30616"/>
        <dbReference type="ChEBI" id="CHEBI:33019"/>
        <dbReference type="ChEBI" id="CHEBI:57287"/>
        <dbReference type="ChEBI" id="CHEBI:57560"/>
        <dbReference type="ChEBI" id="CHEBI:83139"/>
        <dbReference type="ChEBI" id="CHEBI:456215"/>
        <dbReference type="EC" id="6.2.1.3"/>
    </reaction>
    <physiologicalReaction direction="left-to-right" evidence="3">
        <dbReference type="Rhea" id="RHEA:15422"/>
    </physiologicalReaction>
</comment>
<keyword evidence="2" id="KW-0067">ATP-binding</keyword>
<dbReference type="AlphaFoldDB" id="A0A926I7M7"/>
<comment type="caution">
    <text evidence="5">The sequence shown here is derived from an EMBL/GenBank/DDBJ whole genome shotgun (WGS) entry which is preliminary data.</text>
</comment>
<protein>
    <submittedName>
        <fullName evidence="5">AMP-binding protein</fullName>
    </submittedName>
</protein>
<name>A0A926I7M7_9FIRM</name>